<sequence>MAGNGKILNLSELSQHSSRHDCWLLIDGKVYDVTEFLNDHPGGDDVLLSATGKDATHEFEEVGHSSSAKAMLSEFYVGDIDSTKASDDIATTATLNQTEQNQDNRSFDLLLIKLFQFLVPLLILGLALGVRFYIKTPSFP</sequence>
<organism evidence="9 10">
    <name type="scientific">Arabidopsis suecica</name>
    <name type="common">Swedish thale-cress</name>
    <name type="synonym">Cardaminopsis suecica</name>
    <dbReference type="NCBI Taxonomy" id="45249"/>
    <lineage>
        <taxon>Eukaryota</taxon>
        <taxon>Viridiplantae</taxon>
        <taxon>Streptophyta</taxon>
        <taxon>Embryophyta</taxon>
        <taxon>Tracheophyta</taxon>
        <taxon>Spermatophyta</taxon>
        <taxon>Magnoliopsida</taxon>
        <taxon>eudicotyledons</taxon>
        <taxon>Gunneridae</taxon>
        <taxon>Pentapetalae</taxon>
        <taxon>rosids</taxon>
        <taxon>malvids</taxon>
        <taxon>Brassicales</taxon>
        <taxon>Brassicaceae</taxon>
        <taxon>Camelineae</taxon>
        <taxon>Arabidopsis</taxon>
    </lineage>
</organism>
<comment type="subcellular location">
    <subcellularLocation>
        <location evidence="1">Membrane</location>
    </subcellularLocation>
</comment>
<keyword evidence="7" id="KW-1133">Transmembrane helix</keyword>
<dbReference type="GO" id="GO:0020037">
    <property type="term" value="F:heme binding"/>
    <property type="evidence" value="ECO:0007669"/>
    <property type="project" value="UniProtKB-UniRule"/>
</dbReference>
<comment type="caution">
    <text evidence="9">The sequence shown here is derived from an EMBL/GenBank/DDBJ whole genome shotgun (WGS) entry which is preliminary data.</text>
</comment>
<dbReference type="PROSITE" id="PS00191">
    <property type="entry name" value="CYTOCHROME_B5_1"/>
    <property type="match status" value="1"/>
</dbReference>
<protein>
    <submittedName>
        <fullName evidence="9">Cytochrome b5-like heme/steroid binding domain superfamily</fullName>
    </submittedName>
</protein>
<keyword evidence="2 7" id="KW-0349">Heme</keyword>
<dbReference type="FunFam" id="3.10.120.10:FF:000002">
    <property type="entry name" value="Cytochrome b5 type B"/>
    <property type="match status" value="1"/>
</dbReference>
<dbReference type="InterPro" id="IPR018506">
    <property type="entry name" value="Cyt_B5_heme-BS"/>
</dbReference>
<dbReference type="GO" id="GO:0016020">
    <property type="term" value="C:membrane"/>
    <property type="evidence" value="ECO:0007669"/>
    <property type="project" value="UniProtKB-SubCell"/>
</dbReference>
<dbReference type="EMBL" id="JAEFBJ010000008">
    <property type="protein sequence ID" value="KAG7581422.1"/>
    <property type="molecule type" value="Genomic_DNA"/>
</dbReference>
<dbReference type="PROSITE" id="PS50255">
    <property type="entry name" value="CYTOCHROME_B5_2"/>
    <property type="match status" value="1"/>
</dbReference>
<comment type="similarity">
    <text evidence="7">Belongs to the cytochrome b5 family.</text>
</comment>
<gene>
    <name evidence="9" type="ORF">ISN44_As08g011100</name>
</gene>
<evidence type="ECO:0000313" key="9">
    <source>
        <dbReference type="EMBL" id="KAG7581422.1"/>
    </source>
</evidence>
<evidence type="ECO:0000256" key="3">
    <source>
        <dbReference type="ARBA" id="ARBA00022692"/>
    </source>
</evidence>
<dbReference type="InterPro" id="IPR001199">
    <property type="entry name" value="Cyt_B5-like_heme/steroid-bd"/>
</dbReference>
<evidence type="ECO:0000256" key="4">
    <source>
        <dbReference type="ARBA" id="ARBA00022723"/>
    </source>
</evidence>
<evidence type="ECO:0000313" key="10">
    <source>
        <dbReference type="Proteomes" id="UP000694251"/>
    </source>
</evidence>
<dbReference type="SMART" id="SM01117">
    <property type="entry name" value="Cyt-b5"/>
    <property type="match status" value="1"/>
</dbReference>
<dbReference type="Pfam" id="PF00173">
    <property type="entry name" value="Cyt-b5"/>
    <property type="match status" value="1"/>
</dbReference>
<name>A0A8T2B760_ARASU</name>
<keyword evidence="10" id="KW-1185">Reference proteome</keyword>
<dbReference type="Proteomes" id="UP000694251">
    <property type="component" value="Chromosome 8"/>
</dbReference>
<feature type="domain" description="Cytochrome b5 heme-binding" evidence="8">
    <location>
        <begin position="5"/>
        <end position="81"/>
    </location>
</feature>
<evidence type="ECO:0000256" key="5">
    <source>
        <dbReference type="ARBA" id="ARBA00023004"/>
    </source>
</evidence>
<evidence type="ECO:0000256" key="2">
    <source>
        <dbReference type="ARBA" id="ARBA00022617"/>
    </source>
</evidence>
<feature type="transmembrane region" description="Helical" evidence="7">
    <location>
        <begin position="114"/>
        <end position="134"/>
    </location>
</feature>
<dbReference type="GO" id="GO:0046872">
    <property type="term" value="F:metal ion binding"/>
    <property type="evidence" value="ECO:0007669"/>
    <property type="project" value="UniProtKB-UniRule"/>
</dbReference>
<dbReference type="PANTHER" id="PTHR19359">
    <property type="entry name" value="CYTOCHROME B5"/>
    <property type="match status" value="1"/>
</dbReference>
<evidence type="ECO:0000259" key="8">
    <source>
        <dbReference type="PROSITE" id="PS50255"/>
    </source>
</evidence>
<proteinExistence type="inferred from homology"/>
<dbReference type="PANTHER" id="PTHR19359:SF14">
    <property type="entry name" value="CYTOCHROME B5 A"/>
    <property type="match status" value="1"/>
</dbReference>
<keyword evidence="5 7" id="KW-0408">Iron</keyword>
<keyword evidence="3 7" id="KW-0812">Transmembrane</keyword>
<keyword evidence="6 7" id="KW-0472">Membrane</keyword>
<accession>A0A8T2B760</accession>
<dbReference type="AlphaFoldDB" id="A0A8T2B760"/>
<keyword evidence="4 7" id="KW-0479">Metal-binding</keyword>
<evidence type="ECO:0000256" key="1">
    <source>
        <dbReference type="ARBA" id="ARBA00004370"/>
    </source>
</evidence>
<evidence type="ECO:0000256" key="7">
    <source>
        <dbReference type="RuleBase" id="RU362121"/>
    </source>
</evidence>
<dbReference type="InterPro" id="IPR050668">
    <property type="entry name" value="Cytochrome_b5"/>
</dbReference>
<reference evidence="9 10" key="1">
    <citation type="submission" date="2020-12" db="EMBL/GenBank/DDBJ databases">
        <title>Concerted genomic and epigenomic changes stabilize Arabidopsis allopolyploids.</title>
        <authorList>
            <person name="Chen Z."/>
        </authorList>
    </citation>
    <scope>NUCLEOTIDE SEQUENCE [LARGE SCALE GENOMIC DNA]</scope>
    <source>
        <strain evidence="9">As9502</strain>
        <tissue evidence="9">Leaf</tissue>
    </source>
</reference>
<dbReference type="OrthoDB" id="260519at2759"/>
<evidence type="ECO:0000256" key="6">
    <source>
        <dbReference type="ARBA" id="ARBA00023136"/>
    </source>
</evidence>